<dbReference type="HOGENOM" id="CLU_1762000_0_0_1"/>
<dbReference type="Proteomes" id="UP000011115">
    <property type="component" value="Unassembled WGS sequence"/>
</dbReference>
<dbReference type="AlphaFoldDB" id="M1DM07"/>
<proteinExistence type="predicted"/>
<evidence type="ECO:0000313" key="2">
    <source>
        <dbReference type="Proteomes" id="UP000011115"/>
    </source>
</evidence>
<dbReference type="InterPro" id="IPR051266">
    <property type="entry name" value="CLCR"/>
</dbReference>
<dbReference type="EnsemblPlants" id="PGSC0003DMT400091167">
    <property type="protein sequence ID" value="PGSC0003DMT400091167"/>
    <property type="gene ID" value="PGSC0003DMG400040738"/>
</dbReference>
<evidence type="ECO:0000313" key="1">
    <source>
        <dbReference type="EnsemblPlants" id="PGSC0003DMT400091167"/>
    </source>
</evidence>
<reference evidence="2" key="1">
    <citation type="journal article" date="2011" name="Nature">
        <title>Genome sequence and analysis of the tuber crop potato.</title>
        <authorList>
            <consortium name="The Potato Genome Sequencing Consortium"/>
        </authorList>
    </citation>
    <scope>NUCLEOTIDE SEQUENCE [LARGE SCALE GENOMIC DNA]</scope>
    <source>
        <strain evidence="2">cv. DM1-3 516 R44</strain>
    </source>
</reference>
<dbReference type="InParanoid" id="M1DM07"/>
<dbReference type="OMA" id="SNEMIIV"/>
<dbReference type="PaxDb" id="4113-PGSC0003DMT400091167"/>
<dbReference type="PANTHER" id="PTHR10579">
    <property type="entry name" value="CALCIUM-ACTIVATED CHLORIDE CHANNEL REGULATOR"/>
    <property type="match status" value="1"/>
</dbReference>
<keyword evidence="2" id="KW-1185">Reference proteome</keyword>
<sequence length="148" mass="16200">MILLASSNTFSFIELFVTVQDAFAMCIGGILSIVSQEFQLSCIATSPAVKNVSISSDIYVSEISEHQEKAVITIGDIYAHEEKKLLVYLPIPSVKTTQVVETSLLKMVSCYNNTVSNEMIIVEGETTKTRRPLPSSVVSHRCYCKSGG</sequence>
<organism evidence="1 2">
    <name type="scientific">Solanum tuberosum</name>
    <name type="common">Potato</name>
    <dbReference type="NCBI Taxonomy" id="4113"/>
    <lineage>
        <taxon>Eukaryota</taxon>
        <taxon>Viridiplantae</taxon>
        <taxon>Streptophyta</taxon>
        <taxon>Embryophyta</taxon>
        <taxon>Tracheophyta</taxon>
        <taxon>Spermatophyta</taxon>
        <taxon>Magnoliopsida</taxon>
        <taxon>eudicotyledons</taxon>
        <taxon>Gunneridae</taxon>
        <taxon>Pentapetalae</taxon>
        <taxon>asterids</taxon>
        <taxon>lamiids</taxon>
        <taxon>Solanales</taxon>
        <taxon>Solanaceae</taxon>
        <taxon>Solanoideae</taxon>
        <taxon>Solaneae</taxon>
        <taxon>Solanum</taxon>
    </lineage>
</organism>
<accession>M1DM07</accession>
<dbReference type="Gramene" id="PGSC0003DMT400091167">
    <property type="protein sequence ID" value="PGSC0003DMT400091167"/>
    <property type="gene ID" value="PGSC0003DMG400040738"/>
</dbReference>
<dbReference type="PANTHER" id="PTHR10579:SF146">
    <property type="entry name" value="RING-TYPE DOMAIN-CONTAINING PROTEIN"/>
    <property type="match status" value="1"/>
</dbReference>
<reference evidence="1" key="2">
    <citation type="submission" date="2015-06" db="UniProtKB">
        <authorList>
            <consortium name="EnsemblPlants"/>
        </authorList>
    </citation>
    <scope>IDENTIFICATION</scope>
    <source>
        <strain evidence="1">DM1-3 516 R44</strain>
    </source>
</reference>
<protein>
    <submittedName>
        <fullName evidence="1">Uncharacterized protein</fullName>
    </submittedName>
</protein>
<name>M1DM07_SOLTU</name>
<dbReference type="eggNOG" id="ENOG502QTMS">
    <property type="taxonomic scope" value="Eukaryota"/>
</dbReference>